<keyword evidence="3" id="KW-1185">Reference proteome</keyword>
<dbReference type="Pfam" id="PF00169">
    <property type="entry name" value="PH"/>
    <property type="match status" value="1"/>
</dbReference>
<dbReference type="PANTHER" id="PTHR12136:SF100">
    <property type="entry name" value="PROTEIN ENHANCED DISEASE RESISTANCE 2-LIKE"/>
    <property type="match status" value="1"/>
</dbReference>
<evidence type="ECO:0000259" key="1">
    <source>
        <dbReference type="PROSITE" id="PS50003"/>
    </source>
</evidence>
<organism evidence="2 3">
    <name type="scientific">Morus notabilis</name>
    <dbReference type="NCBI Taxonomy" id="981085"/>
    <lineage>
        <taxon>Eukaryota</taxon>
        <taxon>Viridiplantae</taxon>
        <taxon>Streptophyta</taxon>
        <taxon>Embryophyta</taxon>
        <taxon>Tracheophyta</taxon>
        <taxon>Spermatophyta</taxon>
        <taxon>Magnoliopsida</taxon>
        <taxon>eudicotyledons</taxon>
        <taxon>Gunneridae</taxon>
        <taxon>Pentapetalae</taxon>
        <taxon>rosids</taxon>
        <taxon>fabids</taxon>
        <taxon>Rosales</taxon>
        <taxon>Moraceae</taxon>
        <taxon>Moreae</taxon>
        <taxon>Morus</taxon>
    </lineage>
</organism>
<protein>
    <recommendedName>
        <fullName evidence="1">PH domain-containing protein</fullName>
    </recommendedName>
</protein>
<dbReference type="Proteomes" id="UP000030645">
    <property type="component" value="Unassembled WGS sequence"/>
</dbReference>
<dbReference type="PANTHER" id="PTHR12136">
    <property type="entry name" value="ENHANCED DISEASE RESISTANCE-RELATED"/>
    <property type="match status" value="1"/>
</dbReference>
<proteinExistence type="predicted"/>
<dbReference type="AlphaFoldDB" id="W9RB56"/>
<dbReference type="KEGG" id="mnt:21406750"/>
<dbReference type="InterPro" id="IPR001849">
    <property type="entry name" value="PH_domain"/>
</dbReference>
<name>W9RB56_9ROSA</name>
<dbReference type="InterPro" id="IPR045096">
    <property type="entry name" value="EDR2-like"/>
</dbReference>
<dbReference type="EMBL" id="KE344454">
    <property type="protein sequence ID" value="EXB62702.1"/>
    <property type="molecule type" value="Genomic_DNA"/>
</dbReference>
<dbReference type="SUPFAM" id="SSF50729">
    <property type="entry name" value="PH domain-like"/>
    <property type="match status" value="1"/>
</dbReference>
<dbReference type="SMART" id="SM00233">
    <property type="entry name" value="PH"/>
    <property type="match status" value="1"/>
</dbReference>
<reference evidence="3" key="1">
    <citation type="submission" date="2013-01" db="EMBL/GenBank/DDBJ databases">
        <title>Draft Genome Sequence of a Mulberry Tree, Morus notabilis C.K. Schneid.</title>
        <authorList>
            <person name="He N."/>
            <person name="Zhao S."/>
        </authorList>
    </citation>
    <scope>NUCLEOTIDE SEQUENCE</scope>
</reference>
<feature type="domain" description="PH" evidence="1">
    <location>
        <begin position="4"/>
        <end position="109"/>
    </location>
</feature>
<evidence type="ECO:0000313" key="3">
    <source>
        <dbReference type="Proteomes" id="UP000030645"/>
    </source>
</evidence>
<evidence type="ECO:0000313" key="2">
    <source>
        <dbReference type="EMBL" id="EXB62702.1"/>
    </source>
</evidence>
<dbReference type="STRING" id="981085.W9RB56"/>
<dbReference type="OrthoDB" id="772975at2759"/>
<dbReference type="PROSITE" id="PS50003">
    <property type="entry name" value="PH_DOMAIN"/>
    <property type="match status" value="1"/>
</dbReference>
<accession>W9RB56</accession>
<gene>
    <name evidence="2" type="ORF">L484_024000</name>
</gene>
<dbReference type="Gene3D" id="2.30.29.30">
    <property type="entry name" value="Pleckstrin-homology domain (PH domain)/Phosphotyrosine-binding domain (PTB)"/>
    <property type="match status" value="1"/>
</dbReference>
<sequence>MSSEVECEGWMVRCGGWNIIQSINMRYFVLKSGRLAYYKSKPRFYQAPIRTMHIDGNCRVEDRGLKTVNGHKVYVLSVYNKENYDKIVLGAFNIEEALLWKEKIELVIDQDSAQASPSGARMSFASDRFSVVTDDIED</sequence>
<dbReference type="eggNOG" id="ENOG502QS0N">
    <property type="taxonomic scope" value="Eukaryota"/>
</dbReference>
<dbReference type="CDD" id="cd00821">
    <property type="entry name" value="PH"/>
    <property type="match status" value="1"/>
</dbReference>
<dbReference type="InterPro" id="IPR011993">
    <property type="entry name" value="PH-like_dom_sf"/>
</dbReference>